<proteinExistence type="predicted"/>
<reference evidence="1" key="1">
    <citation type="submission" date="2020-05" db="EMBL/GenBank/DDBJ databases">
        <authorList>
            <person name="Chiriac C."/>
            <person name="Salcher M."/>
            <person name="Ghai R."/>
            <person name="Kavagutti S V."/>
        </authorList>
    </citation>
    <scope>NUCLEOTIDE SEQUENCE</scope>
</reference>
<protein>
    <submittedName>
        <fullName evidence="1">Uncharacterized protein</fullName>
    </submittedName>
</protein>
<name>A0A6J5T7L3_9CAUD</name>
<evidence type="ECO:0000313" key="1">
    <source>
        <dbReference type="EMBL" id="CAB4240751.1"/>
    </source>
</evidence>
<dbReference type="EMBL" id="LR797819">
    <property type="protein sequence ID" value="CAB4240751.1"/>
    <property type="molecule type" value="Genomic_DNA"/>
</dbReference>
<gene>
    <name evidence="1" type="ORF">UFOVP56_4</name>
</gene>
<accession>A0A6J5T7L3</accession>
<organism evidence="1">
    <name type="scientific">uncultured Caudovirales phage</name>
    <dbReference type="NCBI Taxonomy" id="2100421"/>
    <lineage>
        <taxon>Viruses</taxon>
        <taxon>Duplodnaviria</taxon>
        <taxon>Heunggongvirae</taxon>
        <taxon>Uroviricota</taxon>
        <taxon>Caudoviricetes</taxon>
        <taxon>Peduoviridae</taxon>
        <taxon>Maltschvirus</taxon>
        <taxon>Maltschvirus maltsch</taxon>
    </lineage>
</organism>
<sequence>MTTYTNPFTGQTIAPASISYEALTISVNTQMSWPINGNPINSTPVSSIVDVTATTTGLLLELPPATQVSTGQSVLVRNTGVNDFTVTDNSGNTIATVASGIAEFIFLTDNTTVNGLWSSVVFGAGTSSANASALAGSGLVARGLTLNEATPLVNYFSNATFADADRAQFAVWEGGAGTLTLPPASTVGNNWFIIVRNNGTGILNVAPTGADTIDGNANQQLQLTESLVLVSNGVTGFNTYAYGQSAQFFFTQLTLSVTGGTLTLSATQATNIIMSFAGVLASNQIIVVPPTVQLYAITNNTTGPFTLTVKTAAVGGSIVVIPQGTTITVICDGTNVYNAASGSSNSITTLTVGNGSLAVPSVKFQGDLNTGFYLPSTGDLQMVVANTGVADFTAAGISTPKTVTAIGGVLGGSF</sequence>